<feature type="compositionally biased region" description="Low complexity" evidence="1">
    <location>
        <begin position="183"/>
        <end position="193"/>
    </location>
</feature>
<comment type="caution">
    <text evidence="2">The sequence shown here is derived from an EMBL/GenBank/DDBJ whole genome shotgun (WGS) entry which is preliminary data.</text>
</comment>
<dbReference type="AlphaFoldDB" id="A0A2T0YIF5"/>
<evidence type="ECO:0000313" key="3">
    <source>
        <dbReference type="Proteomes" id="UP000238217"/>
    </source>
</evidence>
<feature type="compositionally biased region" description="Acidic residues" evidence="1">
    <location>
        <begin position="44"/>
        <end position="85"/>
    </location>
</feature>
<evidence type="ECO:0000256" key="1">
    <source>
        <dbReference type="SAM" id="MobiDB-lite"/>
    </source>
</evidence>
<protein>
    <submittedName>
        <fullName evidence="2">Uncharacterized protein</fullName>
    </submittedName>
</protein>
<evidence type="ECO:0000313" key="2">
    <source>
        <dbReference type="EMBL" id="PRZ14921.1"/>
    </source>
</evidence>
<sequence length="232" mass="24660">MSPKDALLSTAAIAAALALTSCGSSDDELPPDEPTQQSSAPSEDPTESTETEEPAAMEEPAEESESDEGNESEEPSNDDGVDESETPNLEETSEEGSEEDSEAVDLSGFSTELQASEDFTDFQLDVGHNTMQVLDDVRLGSHEGYERIVLEYALDTDLAHQAQYIEPGSQGEGFSEVPDDLTGASCSSTSSAPPADPRPRPPHGPSPGPRRPRRRWCARSSPASCSAARARC</sequence>
<organism evidence="2 3">
    <name type="scientific">Nesterenkonia sandarakina</name>
    <dbReference type="NCBI Taxonomy" id="272918"/>
    <lineage>
        <taxon>Bacteria</taxon>
        <taxon>Bacillati</taxon>
        <taxon>Actinomycetota</taxon>
        <taxon>Actinomycetes</taxon>
        <taxon>Micrococcales</taxon>
        <taxon>Micrococcaceae</taxon>
        <taxon>Nesterenkonia</taxon>
    </lineage>
</organism>
<feature type="region of interest" description="Disordered" evidence="1">
    <location>
        <begin position="163"/>
        <end position="232"/>
    </location>
</feature>
<name>A0A2T0YIF5_9MICC</name>
<feature type="compositionally biased region" description="Low complexity" evidence="1">
    <location>
        <begin position="218"/>
        <end position="232"/>
    </location>
</feature>
<reference evidence="2 3" key="1">
    <citation type="submission" date="2018-03" db="EMBL/GenBank/DDBJ databases">
        <title>Comparative analysis of microorganisms from saline springs in Andes Mountain Range, Colombia.</title>
        <authorList>
            <person name="Rubin E."/>
        </authorList>
    </citation>
    <scope>NUCLEOTIDE SEQUENCE [LARGE SCALE GENOMIC DNA]</scope>
    <source>
        <strain evidence="2 3">CG 35</strain>
    </source>
</reference>
<feature type="region of interest" description="Disordered" evidence="1">
    <location>
        <begin position="22"/>
        <end position="114"/>
    </location>
</feature>
<gene>
    <name evidence="2" type="ORF">BCL67_11018</name>
</gene>
<dbReference type="PROSITE" id="PS51257">
    <property type="entry name" value="PROKAR_LIPOPROTEIN"/>
    <property type="match status" value="1"/>
</dbReference>
<proteinExistence type="predicted"/>
<accession>A0A2T0YIF5</accession>
<dbReference type="EMBL" id="PVTY01000010">
    <property type="protein sequence ID" value="PRZ14921.1"/>
    <property type="molecule type" value="Genomic_DNA"/>
</dbReference>
<dbReference type="Proteomes" id="UP000238217">
    <property type="component" value="Unassembled WGS sequence"/>
</dbReference>
<feature type="compositionally biased region" description="Acidic residues" evidence="1">
    <location>
        <begin position="91"/>
        <end position="103"/>
    </location>
</feature>
<keyword evidence="3" id="KW-1185">Reference proteome</keyword>